<dbReference type="AlphaFoldDB" id="A0A8J7QII3"/>
<dbReference type="RefSeq" id="WP_207860935.1">
    <property type="nucleotide sequence ID" value="NZ_JAFREP010000020.1"/>
</dbReference>
<sequence>MKPIAALLIWAACSGLFLFGHGGHAEDHFTTGLLHPFSGWDHLAACALVGLLAGRLKNIWPAPLMFAGGLAAGLALTLLLPGLPLTGALVVLSLLILFSLPALDVRDLSTWLSCCLVMIGAAHGYGHAAATGPQPGFLLGMFCTSLLLIGAFAAMIKAAKHAGRSLRFQYIATAAGVLFLQVTLYAWS</sequence>
<evidence type="ECO:0000256" key="1">
    <source>
        <dbReference type="SAM" id="Phobius"/>
    </source>
</evidence>
<feature type="transmembrane region" description="Helical" evidence="1">
    <location>
        <begin position="136"/>
        <end position="156"/>
    </location>
</feature>
<keyword evidence="3" id="KW-1185">Reference proteome</keyword>
<dbReference type="InterPro" id="IPR007038">
    <property type="entry name" value="HupE_UreJ"/>
</dbReference>
<organism evidence="2 3">
    <name type="scientific">Acanthopleuribacter pedis</name>
    <dbReference type="NCBI Taxonomy" id="442870"/>
    <lineage>
        <taxon>Bacteria</taxon>
        <taxon>Pseudomonadati</taxon>
        <taxon>Acidobacteriota</taxon>
        <taxon>Holophagae</taxon>
        <taxon>Acanthopleuribacterales</taxon>
        <taxon>Acanthopleuribacteraceae</taxon>
        <taxon>Acanthopleuribacter</taxon>
    </lineage>
</organism>
<feature type="transmembrane region" description="Helical" evidence="1">
    <location>
        <begin position="168"/>
        <end position="187"/>
    </location>
</feature>
<evidence type="ECO:0000313" key="3">
    <source>
        <dbReference type="Proteomes" id="UP000664417"/>
    </source>
</evidence>
<dbReference type="Pfam" id="PF04955">
    <property type="entry name" value="HupE_UreJ"/>
    <property type="match status" value="1"/>
</dbReference>
<dbReference type="EMBL" id="JAFREP010000020">
    <property type="protein sequence ID" value="MBO1320960.1"/>
    <property type="molecule type" value="Genomic_DNA"/>
</dbReference>
<gene>
    <name evidence="2" type="ORF">J3U88_20955</name>
</gene>
<keyword evidence="1" id="KW-1133">Transmembrane helix</keyword>
<evidence type="ECO:0000313" key="2">
    <source>
        <dbReference type="EMBL" id="MBO1320960.1"/>
    </source>
</evidence>
<feature type="transmembrane region" description="Helical" evidence="1">
    <location>
        <begin position="110"/>
        <end position="130"/>
    </location>
</feature>
<name>A0A8J7QII3_9BACT</name>
<protein>
    <submittedName>
        <fullName evidence="2">HupE/UreJ family protein</fullName>
    </submittedName>
</protein>
<comment type="caution">
    <text evidence="2">The sequence shown here is derived from an EMBL/GenBank/DDBJ whole genome shotgun (WGS) entry which is preliminary data.</text>
</comment>
<accession>A0A8J7QII3</accession>
<proteinExistence type="predicted"/>
<keyword evidence="1" id="KW-0472">Membrane</keyword>
<dbReference type="Proteomes" id="UP000664417">
    <property type="component" value="Unassembled WGS sequence"/>
</dbReference>
<reference evidence="2" key="1">
    <citation type="submission" date="2021-03" db="EMBL/GenBank/DDBJ databases">
        <authorList>
            <person name="Wang G."/>
        </authorList>
    </citation>
    <scope>NUCLEOTIDE SEQUENCE</scope>
    <source>
        <strain evidence="2">KCTC 12899</strain>
    </source>
</reference>
<keyword evidence="1" id="KW-0812">Transmembrane</keyword>
<feature type="transmembrane region" description="Helical" evidence="1">
    <location>
        <begin position="85"/>
        <end position="103"/>
    </location>
</feature>